<feature type="compositionally biased region" description="Low complexity" evidence="1">
    <location>
        <begin position="132"/>
        <end position="141"/>
    </location>
</feature>
<proteinExistence type="predicted"/>
<feature type="compositionally biased region" description="Basic and acidic residues" evidence="1">
    <location>
        <begin position="75"/>
        <end position="87"/>
    </location>
</feature>
<feature type="compositionally biased region" description="Polar residues" evidence="1">
    <location>
        <begin position="58"/>
        <end position="67"/>
    </location>
</feature>
<feature type="compositionally biased region" description="Pro residues" evidence="1">
    <location>
        <begin position="189"/>
        <end position="202"/>
    </location>
</feature>
<evidence type="ECO:0000313" key="2">
    <source>
        <dbReference type="EMBL" id="KAF6019108.1"/>
    </source>
</evidence>
<protein>
    <submittedName>
        <fullName evidence="2">Uncharacterized protein</fullName>
    </submittedName>
</protein>
<dbReference type="AlphaFoldDB" id="A0A7J7J0X8"/>
<feature type="compositionally biased region" description="Polar residues" evidence="1">
    <location>
        <begin position="118"/>
        <end position="131"/>
    </location>
</feature>
<feature type="compositionally biased region" description="Polar residues" evidence="1">
    <location>
        <begin position="222"/>
        <end position="231"/>
    </location>
</feature>
<feature type="compositionally biased region" description="Polar residues" evidence="1">
    <location>
        <begin position="94"/>
        <end position="109"/>
    </location>
</feature>
<name>A0A7J7J0X8_BUGNE</name>
<gene>
    <name evidence="2" type="ORF">EB796_022605</name>
</gene>
<feature type="region of interest" description="Disordered" evidence="1">
    <location>
        <begin position="1"/>
        <end position="231"/>
    </location>
</feature>
<reference evidence="2" key="1">
    <citation type="submission" date="2020-06" db="EMBL/GenBank/DDBJ databases">
        <title>Draft genome of Bugula neritina, a colonial animal packing powerful symbionts and potential medicines.</title>
        <authorList>
            <person name="Rayko M."/>
        </authorList>
    </citation>
    <scope>NUCLEOTIDE SEQUENCE [LARGE SCALE GENOMIC DNA]</scope>
    <source>
        <strain evidence="2">Kwan_BN1</strain>
    </source>
</reference>
<dbReference type="EMBL" id="VXIV02003254">
    <property type="protein sequence ID" value="KAF6019108.1"/>
    <property type="molecule type" value="Genomic_DNA"/>
</dbReference>
<feature type="compositionally biased region" description="Low complexity" evidence="1">
    <location>
        <begin position="162"/>
        <end position="171"/>
    </location>
</feature>
<evidence type="ECO:0000256" key="1">
    <source>
        <dbReference type="SAM" id="MobiDB-lite"/>
    </source>
</evidence>
<feature type="compositionally biased region" description="Pro residues" evidence="1">
    <location>
        <begin position="142"/>
        <end position="161"/>
    </location>
</feature>
<keyword evidence="3" id="KW-1185">Reference proteome</keyword>
<dbReference type="Proteomes" id="UP000593567">
    <property type="component" value="Unassembled WGS sequence"/>
</dbReference>
<evidence type="ECO:0000313" key="3">
    <source>
        <dbReference type="Proteomes" id="UP000593567"/>
    </source>
</evidence>
<accession>A0A7J7J0X8</accession>
<organism evidence="2 3">
    <name type="scientific">Bugula neritina</name>
    <name type="common">Brown bryozoan</name>
    <name type="synonym">Sertularia neritina</name>
    <dbReference type="NCBI Taxonomy" id="10212"/>
    <lineage>
        <taxon>Eukaryota</taxon>
        <taxon>Metazoa</taxon>
        <taxon>Spiralia</taxon>
        <taxon>Lophotrochozoa</taxon>
        <taxon>Bryozoa</taxon>
        <taxon>Gymnolaemata</taxon>
        <taxon>Cheilostomatida</taxon>
        <taxon>Flustrina</taxon>
        <taxon>Buguloidea</taxon>
        <taxon>Bugulidae</taxon>
        <taxon>Bugula</taxon>
    </lineage>
</organism>
<comment type="caution">
    <text evidence="2">The sequence shown here is derived from an EMBL/GenBank/DDBJ whole genome shotgun (WGS) entry which is preliminary data.</text>
</comment>
<sequence>MGCVHPKTSDYEPPPPPSNFYNPESSYPPPHANHYPTRVSPAMGASYNSQVAGAPQAFGSTPHTGMTPSAPYPTEKGRPDNIEKDRFSAPPPYSSLSHHTGPTSTSNSLPAPAGYGQPSMSYHQQSPFNPTSSQPYRSPSQMMPPQPGQHSPNQPPLPGHVPSPSGYNYPPQGYPPFPGPGYGGYTPGYGPPPSSYGPPAPYPHAYGPQYPPGGYPHPQSRGGISNNTMMG</sequence>